<dbReference type="InterPro" id="IPR026906">
    <property type="entry name" value="LRR_5"/>
</dbReference>
<dbReference type="GO" id="GO:0031176">
    <property type="term" value="F:endo-1,4-beta-xylanase activity"/>
    <property type="evidence" value="ECO:0007669"/>
    <property type="project" value="UniProtKB-EC"/>
</dbReference>
<dbReference type="Proteomes" id="UP000095003">
    <property type="component" value="Unassembled WGS sequence"/>
</dbReference>
<dbReference type="InterPro" id="IPR003343">
    <property type="entry name" value="Big_2"/>
</dbReference>
<dbReference type="GO" id="GO:0045493">
    <property type="term" value="P:xylan catabolic process"/>
    <property type="evidence" value="ECO:0007669"/>
    <property type="project" value="UniProtKB-KW"/>
</dbReference>
<dbReference type="PATRIC" id="fig|1432052.3.peg.3099"/>
<name>A0A1E3ATZ6_9FIRM</name>
<evidence type="ECO:0000313" key="5">
    <source>
        <dbReference type="EMBL" id="ODM12187.1"/>
    </source>
</evidence>
<feature type="region of interest" description="Disordered" evidence="2">
    <location>
        <begin position="733"/>
        <end position="767"/>
    </location>
</feature>
<comment type="caution">
    <text evidence="5">The sequence shown here is derived from an EMBL/GenBank/DDBJ whole genome shotgun (WGS) entry which is preliminary data.</text>
</comment>
<keyword evidence="5" id="KW-0326">Glycosidase</keyword>
<reference evidence="5 6" key="1">
    <citation type="submission" date="2016-07" db="EMBL/GenBank/DDBJ databases">
        <title>Characterization of isolates of Eisenbergiella tayi derived from blood cultures, using whole genome sequencing.</title>
        <authorList>
            <person name="Burdz T."/>
            <person name="Wiebe D."/>
            <person name="Huynh C."/>
            <person name="Bernard K."/>
        </authorList>
    </citation>
    <scope>NUCLEOTIDE SEQUENCE [LARGE SCALE GENOMIC DNA]</scope>
    <source>
        <strain evidence="5 6">NML 120489</strain>
    </source>
</reference>
<evidence type="ECO:0000256" key="3">
    <source>
        <dbReference type="SAM" id="SignalP"/>
    </source>
</evidence>
<dbReference type="EC" id="3.2.1.8" evidence="5"/>
<dbReference type="InterPro" id="IPR008964">
    <property type="entry name" value="Invasin/intimin_cell_adhesion"/>
</dbReference>
<dbReference type="PROSITE" id="PS51272">
    <property type="entry name" value="SLH"/>
    <property type="match status" value="2"/>
</dbReference>
<organism evidence="5 6">
    <name type="scientific">Eisenbergiella tayi</name>
    <dbReference type="NCBI Taxonomy" id="1432052"/>
    <lineage>
        <taxon>Bacteria</taxon>
        <taxon>Bacillati</taxon>
        <taxon>Bacillota</taxon>
        <taxon>Clostridia</taxon>
        <taxon>Lachnospirales</taxon>
        <taxon>Lachnospiraceae</taxon>
        <taxon>Eisenbergiella</taxon>
    </lineage>
</organism>
<keyword evidence="3" id="KW-0732">Signal</keyword>
<dbReference type="Pfam" id="PF02368">
    <property type="entry name" value="Big_2"/>
    <property type="match status" value="1"/>
</dbReference>
<feature type="compositionally biased region" description="Polar residues" evidence="2">
    <location>
        <begin position="745"/>
        <end position="754"/>
    </location>
</feature>
<evidence type="ECO:0000256" key="2">
    <source>
        <dbReference type="SAM" id="MobiDB-lite"/>
    </source>
</evidence>
<dbReference type="PANTHER" id="PTHR45661:SF3">
    <property type="entry name" value="IG-LIKE DOMAIN-CONTAINING PROTEIN"/>
    <property type="match status" value="1"/>
</dbReference>
<dbReference type="EMBL" id="MCGI01000002">
    <property type="protein sequence ID" value="ODM12187.1"/>
    <property type="molecule type" value="Genomic_DNA"/>
</dbReference>
<dbReference type="Gene3D" id="3.80.10.10">
    <property type="entry name" value="Ribonuclease Inhibitor"/>
    <property type="match status" value="2"/>
</dbReference>
<dbReference type="GeneID" id="93304487"/>
<evidence type="ECO:0000259" key="4">
    <source>
        <dbReference type="PROSITE" id="PS51272"/>
    </source>
</evidence>
<protein>
    <submittedName>
        <fullName evidence="5">Endo-1,4-beta-xylanase A</fullName>
        <ecNumber evidence="5">3.2.1.8</ecNumber>
    </submittedName>
</protein>
<dbReference type="SMART" id="SM00635">
    <property type="entry name" value="BID_2"/>
    <property type="match status" value="1"/>
</dbReference>
<feature type="signal peptide" evidence="3">
    <location>
        <begin position="1"/>
        <end position="20"/>
    </location>
</feature>
<feature type="domain" description="SLH" evidence="4">
    <location>
        <begin position="1108"/>
        <end position="1171"/>
    </location>
</feature>
<dbReference type="PANTHER" id="PTHR45661">
    <property type="entry name" value="SURFACE ANTIGEN"/>
    <property type="match status" value="1"/>
</dbReference>
<feature type="chain" id="PRO_5038490762" evidence="3">
    <location>
        <begin position="21"/>
        <end position="1174"/>
    </location>
</feature>
<accession>A0A1E3ATZ6</accession>
<keyword evidence="5" id="KW-0119">Carbohydrate metabolism</keyword>
<dbReference type="AlphaFoldDB" id="A0A1E3ATZ6"/>
<evidence type="ECO:0000256" key="1">
    <source>
        <dbReference type="ARBA" id="ARBA00022737"/>
    </source>
</evidence>
<gene>
    <name evidence="5" type="primary">xynA1_1</name>
    <name evidence="5" type="ORF">BEH84_02802</name>
</gene>
<keyword evidence="5" id="KW-0378">Hydrolase</keyword>
<keyword evidence="5" id="KW-0624">Polysaccharide degradation</keyword>
<dbReference type="SUPFAM" id="SSF52058">
    <property type="entry name" value="L domain-like"/>
    <property type="match status" value="2"/>
</dbReference>
<evidence type="ECO:0000313" key="6">
    <source>
        <dbReference type="Proteomes" id="UP000095003"/>
    </source>
</evidence>
<feature type="domain" description="SLH" evidence="4">
    <location>
        <begin position="1042"/>
        <end position="1105"/>
    </location>
</feature>
<proteinExistence type="predicted"/>
<dbReference type="InterPro" id="IPR032675">
    <property type="entry name" value="LRR_dom_sf"/>
</dbReference>
<keyword evidence="5" id="KW-0858">Xylan degradation</keyword>
<dbReference type="SUPFAM" id="SSF49373">
    <property type="entry name" value="Invasin/intimin cell-adhesion fragments"/>
    <property type="match status" value="1"/>
</dbReference>
<dbReference type="Pfam" id="PF00395">
    <property type="entry name" value="SLH"/>
    <property type="match status" value="2"/>
</dbReference>
<dbReference type="InterPro" id="IPR053139">
    <property type="entry name" value="Surface_bspA-like"/>
</dbReference>
<keyword evidence="1" id="KW-0677">Repeat</keyword>
<dbReference type="RefSeq" id="WP_069157270.1">
    <property type="nucleotide sequence ID" value="NZ_DBFYTC010000229.1"/>
</dbReference>
<dbReference type="Gene3D" id="2.60.40.1080">
    <property type="match status" value="1"/>
</dbReference>
<sequence length="1174" mass="127628">MRNRKHVCGLSLLLCAVLLAGQLGTTIYAEGTASDTEGLCEHHPEHTAECGYVEAMEGHPCEHVHTDDCYTDKLVCGYEEENMEPASDNNAAHEHTQECYEWNCPHERGEHDEDCGYKEAVEGHSCGFNCEECSKESKQVSGNDLPEQEFPETNIEKSEETTVFVLTAFEALGEKTQYQTVTAGTKLSELDLPNTLSASGYPLEKDKEHISESVTITDVTWESDTKYDENAGQGSYLFTPVLPTGYTCERDVELPEIYVRIGAANVVLDVQDDVLDVTFNSNGSGGNSMDDNEMKKAIDAVLTGKKANITTIKLTGNVKEITRYNWKYLLEQYYIKSDWDNLTTLDLSGMTDLETIMNNTHTAKDNMTKMQMLYLPDSLKIIREYAFYGCRNLKLQSLPDGLKQIGDEAFYGCERLELQSLPKGLTQIGNSAFWGCKSLALQSLPENLTQIENYVFNGCTSLALQSLPKDLTQIGDSAFYGCNSLVLQSLPVDLKQIGDYVFYGCNSLVLQSLPVDLKQIGDYAFYGCERLELQSLPVDLKQIGDEAFYGCERLELQSLPKGLTQIGDEAFYGCKNLALQSLPVDLTQIGVYAFSGCTGLSSIIMESSTAPAISSSTFNNTNTGLTFYIPKNGNGYDSGNWENLNTVEYTPISALVLDRNTLQLGPGQSETLAATVIPTDASYKAVSWKSSNTGVAIVDSSGRVTAVSIGTATITVTSQYGKKTATCAVTVNSPISNRDNDHSSPRGSDSNITITPLKPSQPDSPERTVAEIPVTVKDGMAIGTASDDSTWEALIRALHTARQKGRAKYGITMQYSVTSAAVYDSFSIIIKRATLDRLADPDNGIKYLTLHTPIVDLTFDLAALQEIQKQSIGDITLTAARETGLTGDMLAAVGTRPAYRLTVGYTGQGGKAAFVTSFGTGRVTVRLAYKPAADEQTGSLFLVYSKDGKNTEWLYQSSYDLGSGNLIGSTGHFSVYGVGYKPAPAYADTMSHWAKEDINFVASRGMLGGTDENAFVPDGIMTQGMLVLALGQLAGIDPAAYPSVQFSDADAAAYYAPYVEWASSKGIINGTGEKTFAPDAAVTREEIAVMMKRYVAVLGYTLPIAREAEIFTDNNKITGSMKSAVQTMQQAGVMNSKGNHLFAPKDTVTRAEAVAILRRFVETVIDPYAAGGRK</sequence>
<dbReference type="InterPro" id="IPR001119">
    <property type="entry name" value="SLH_dom"/>
</dbReference>
<dbReference type="Pfam" id="PF13306">
    <property type="entry name" value="LRR_5"/>
    <property type="match status" value="1"/>
</dbReference>